<feature type="region of interest" description="Disordered" evidence="1">
    <location>
        <begin position="1"/>
        <end position="20"/>
    </location>
</feature>
<protein>
    <submittedName>
        <fullName evidence="2">Uncharacterized protein</fullName>
    </submittedName>
</protein>
<evidence type="ECO:0000313" key="3">
    <source>
        <dbReference type="Proteomes" id="UP000314294"/>
    </source>
</evidence>
<dbReference type="EMBL" id="SRLO01001831">
    <property type="protein sequence ID" value="TNN35095.1"/>
    <property type="molecule type" value="Genomic_DNA"/>
</dbReference>
<proteinExistence type="predicted"/>
<sequence length="60" mass="7160">MLLHWKPKGSEREQGMKRRKWRKWSWLTEDWSTEGRREQRREGGSSGGKEGAAEEEQTDI</sequence>
<reference evidence="2 3" key="1">
    <citation type="submission" date="2019-03" db="EMBL/GenBank/DDBJ databases">
        <title>First draft genome of Liparis tanakae, snailfish: a comprehensive survey of snailfish specific genes.</title>
        <authorList>
            <person name="Kim W."/>
            <person name="Song I."/>
            <person name="Jeong J.-H."/>
            <person name="Kim D."/>
            <person name="Kim S."/>
            <person name="Ryu S."/>
            <person name="Song J.Y."/>
            <person name="Lee S.K."/>
        </authorList>
    </citation>
    <scope>NUCLEOTIDE SEQUENCE [LARGE SCALE GENOMIC DNA]</scope>
    <source>
        <tissue evidence="2">Muscle</tissue>
    </source>
</reference>
<accession>A0A4Z2F1T7</accession>
<feature type="compositionally biased region" description="Basic and acidic residues" evidence="1">
    <location>
        <begin position="33"/>
        <end position="43"/>
    </location>
</feature>
<name>A0A4Z2F1T7_9TELE</name>
<dbReference type="Proteomes" id="UP000314294">
    <property type="component" value="Unassembled WGS sequence"/>
</dbReference>
<dbReference type="AlphaFoldDB" id="A0A4Z2F1T7"/>
<keyword evidence="3" id="KW-1185">Reference proteome</keyword>
<feature type="region of interest" description="Disordered" evidence="1">
    <location>
        <begin position="33"/>
        <end position="60"/>
    </location>
</feature>
<comment type="caution">
    <text evidence="2">The sequence shown here is derived from an EMBL/GenBank/DDBJ whole genome shotgun (WGS) entry which is preliminary data.</text>
</comment>
<evidence type="ECO:0000256" key="1">
    <source>
        <dbReference type="SAM" id="MobiDB-lite"/>
    </source>
</evidence>
<gene>
    <name evidence="2" type="ORF">EYF80_054745</name>
</gene>
<evidence type="ECO:0000313" key="2">
    <source>
        <dbReference type="EMBL" id="TNN35095.1"/>
    </source>
</evidence>
<organism evidence="2 3">
    <name type="scientific">Liparis tanakae</name>
    <name type="common">Tanaka's snailfish</name>
    <dbReference type="NCBI Taxonomy" id="230148"/>
    <lineage>
        <taxon>Eukaryota</taxon>
        <taxon>Metazoa</taxon>
        <taxon>Chordata</taxon>
        <taxon>Craniata</taxon>
        <taxon>Vertebrata</taxon>
        <taxon>Euteleostomi</taxon>
        <taxon>Actinopterygii</taxon>
        <taxon>Neopterygii</taxon>
        <taxon>Teleostei</taxon>
        <taxon>Neoteleostei</taxon>
        <taxon>Acanthomorphata</taxon>
        <taxon>Eupercaria</taxon>
        <taxon>Perciformes</taxon>
        <taxon>Cottioidei</taxon>
        <taxon>Cottales</taxon>
        <taxon>Liparidae</taxon>
        <taxon>Liparis</taxon>
    </lineage>
</organism>